<dbReference type="Gene3D" id="6.10.250.1900">
    <property type="match status" value="1"/>
</dbReference>
<sequence length="310" mass="33901">MPKRKTKPARKEVSTENIDPDQSICADSSNEAALKKEAFMRDFDIQVNERLKALDRNKKTALKEINRMFLSEKMKLKKEVRQMTVKEFAEQGGDFKCFDFTVVAAAVVGDVSFMGDGDNMQDTVVKAPPPKASTAARTVRKRNTVMAESPLIHDAPLTRSTRSARSRKVVNAASSLVTPSITRNNRGGYGLPLKTPLITPKFDPRQPLTAAREPKAGETLVSLSGSPVIQNTTSADDTRGDLLSLRLDKHQTLLGGFLFDETMSPGTLNTNKERLQEAIGAIESRLGELTTQFSGQSASGLQITKDSNSS</sequence>
<evidence type="ECO:0000256" key="4">
    <source>
        <dbReference type="ARBA" id="ARBA00022454"/>
    </source>
</evidence>
<keyword evidence="5" id="KW-0132">Cell division</keyword>
<dbReference type="GO" id="GO:0051301">
    <property type="term" value="P:cell division"/>
    <property type="evidence" value="ECO:0007669"/>
    <property type="project" value="UniProtKB-KW"/>
</dbReference>
<comment type="similarity">
    <text evidence="3">Belongs to the borealin family.</text>
</comment>
<evidence type="ECO:0000256" key="2">
    <source>
        <dbReference type="ARBA" id="ARBA00004584"/>
    </source>
</evidence>
<dbReference type="PANTHER" id="PTHR16040">
    <property type="entry name" value="AUSTRALIN, ISOFORM A-RELATED"/>
    <property type="match status" value="1"/>
</dbReference>
<keyword evidence="9" id="KW-0137">Centromere</keyword>
<dbReference type="RefSeq" id="XP_066916142.1">
    <property type="nucleotide sequence ID" value="XM_067060041.1"/>
</dbReference>
<keyword evidence="4" id="KW-0158">Chromosome</keyword>
<name>A0A7M6DNS1_9CNID</name>
<dbReference type="InterPro" id="IPR046466">
    <property type="entry name" value="Borealin_C"/>
</dbReference>
<organism evidence="13 14">
    <name type="scientific">Clytia hemisphaerica</name>
    <dbReference type="NCBI Taxonomy" id="252671"/>
    <lineage>
        <taxon>Eukaryota</taxon>
        <taxon>Metazoa</taxon>
        <taxon>Cnidaria</taxon>
        <taxon>Hydrozoa</taxon>
        <taxon>Hydroidolina</taxon>
        <taxon>Leptothecata</taxon>
        <taxon>Obeliida</taxon>
        <taxon>Clytiidae</taxon>
        <taxon>Clytia</taxon>
    </lineage>
</organism>
<dbReference type="InterPro" id="IPR018851">
    <property type="entry name" value="Borealin_N"/>
</dbReference>
<evidence type="ECO:0000313" key="13">
    <source>
        <dbReference type="EnsemblMetazoa" id="CLYHEMP018711.1"/>
    </source>
</evidence>
<accession>A0A7M6DNS1</accession>
<evidence type="ECO:0000313" key="14">
    <source>
        <dbReference type="Proteomes" id="UP000594262"/>
    </source>
</evidence>
<comment type="subcellular location">
    <subcellularLocation>
        <location evidence="2">Chromosome</location>
        <location evidence="2">Centromere</location>
    </subcellularLocation>
    <subcellularLocation>
        <location evidence="1">Nucleus</location>
    </subcellularLocation>
</comment>
<dbReference type="GO" id="GO:0000775">
    <property type="term" value="C:chromosome, centromeric region"/>
    <property type="evidence" value="ECO:0007669"/>
    <property type="project" value="UniProtKB-SubCell"/>
</dbReference>
<evidence type="ECO:0000256" key="7">
    <source>
        <dbReference type="ARBA" id="ARBA00023242"/>
    </source>
</evidence>
<evidence type="ECO:0000256" key="8">
    <source>
        <dbReference type="ARBA" id="ARBA00023306"/>
    </source>
</evidence>
<dbReference type="InterPro" id="IPR018867">
    <property type="entry name" value="Cell_div_borealin"/>
</dbReference>
<keyword evidence="7" id="KW-0539">Nucleus</keyword>
<dbReference type="PANTHER" id="PTHR16040:SF7">
    <property type="entry name" value="AUSTRALIN, ISOFORM A-RELATED"/>
    <property type="match status" value="1"/>
</dbReference>
<dbReference type="Pfam" id="PF10512">
    <property type="entry name" value="Borealin"/>
    <property type="match status" value="1"/>
</dbReference>
<keyword evidence="6" id="KW-0498">Mitosis</keyword>
<evidence type="ECO:0000256" key="9">
    <source>
        <dbReference type="ARBA" id="ARBA00023328"/>
    </source>
</evidence>
<evidence type="ECO:0008006" key="15">
    <source>
        <dbReference type="Google" id="ProtNLM"/>
    </source>
</evidence>
<proteinExistence type="inferred from homology"/>
<dbReference type="Pfam" id="PF10444">
    <property type="entry name" value="Nbl1_Borealin_N"/>
    <property type="match status" value="1"/>
</dbReference>
<evidence type="ECO:0000256" key="5">
    <source>
        <dbReference type="ARBA" id="ARBA00022618"/>
    </source>
</evidence>
<feature type="domain" description="Borealin C-terminal" evidence="12">
    <location>
        <begin position="174"/>
        <end position="234"/>
    </location>
</feature>
<keyword evidence="14" id="KW-1185">Reference proteome</keyword>
<dbReference type="GO" id="GO:0051233">
    <property type="term" value="C:spindle midzone"/>
    <property type="evidence" value="ECO:0007669"/>
    <property type="project" value="TreeGrafter"/>
</dbReference>
<dbReference type="GeneID" id="136803316"/>
<dbReference type="EnsemblMetazoa" id="CLYHEMT018711.1">
    <property type="protein sequence ID" value="CLYHEMP018711.1"/>
    <property type="gene ID" value="CLYHEMG018711"/>
</dbReference>
<keyword evidence="8" id="KW-0131">Cell cycle</keyword>
<dbReference type="Proteomes" id="UP000594262">
    <property type="component" value="Unplaced"/>
</dbReference>
<evidence type="ECO:0000256" key="10">
    <source>
        <dbReference type="SAM" id="MobiDB-lite"/>
    </source>
</evidence>
<dbReference type="AlphaFoldDB" id="A0A7M6DNS1"/>
<feature type="domain" description="Borealin N-terminal" evidence="11">
    <location>
        <begin position="35"/>
        <end position="91"/>
    </location>
</feature>
<reference evidence="13" key="1">
    <citation type="submission" date="2021-01" db="UniProtKB">
        <authorList>
            <consortium name="EnsemblMetazoa"/>
        </authorList>
    </citation>
    <scope>IDENTIFICATION</scope>
</reference>
<feature type="region of interest" description="Disordered" evidence="10">
    <location>
        <begin position="1"/>
        <end position="26"/>
    </location>
</feature>
<evidence type="ECO:0000256" key="1">
    <source>
        <dbReference type="ARBA" id="ARBA00004123"/>
    </source>
</evidence>
<dbReference type="GO" id="GO:0005634">
    <property type="term" value="C:nucleus"/>
    <property type="evidence" value="ECO:0007669"/>
    <property type="project" value="UniProtKB-SubCell"/>
</dbReference>
<evidence type="ECO:0000259" key="11">
    <source>
        <dbReference type="Pfam" id="PF10444"/>
    </source>
</evidence>
<dbReference type="OrthoDB" id="6360905at2759"/>
<evidence type="ECO:0000256" key="3">
    <source>
        <dbReference type="ARBA" id="ARBA00009914"/>
    </source>
</evidence>
<dbReference type="GO" id="GO:0032133">
    <property type="term" value="C:chromosome passenger complex"/>
    <property type="evidence" value="ECO:0007669"/>
    <property type="project" value="TreeGrafter"/>
</dbReference>
<evidence type="ECO:0000259" key="12">
    <source>
        <dbReference type="Pfam" id="PF10512"/>
    </source>
</evidence>
<dbReference type="GO" id="GO:0000070">
    <property type="term" value="P:mitotic sister chromatid segregation"/>
    <property type="evidence" value="ECO:0007669"/>
    <property type="project" value="TreeGrafter"/>
</dbReference>
<evidence type="ECO:0000256" key="6">
    <source>
        <dbReference type="ARBA" id="ARBA00022776"/>
    </source>
</evidence>
<protein>
    <recommendedName>
        <fullName evidence="15">Borealin N-terminal domain-containing protein</fullName>
    </recommendedName>
</protein>